<reference evidence="2 3" key="1">
    <citation type="journal article" date="2019" name="BMC Genomics">
        <title>New insights from Opisthorchis felineus genome: update on genomics of the epidemiologically important liver flukes.</title>
        <authorList>
            <person name="Ershov N.I."/>
            <person name="Mordvinov V.A."/>
            <person name="Prokhortchouk E.B."/>
            <person name="Pakharukova M.Y."/>
            <person name="Gunbin K.V."/>
            <person name="Ustyantsev K."/>
            <person name="Genaev M.A."/>
            <person name="Blinov A.G."/>
            <person name="Mazur A."/>
            <person name="Boulygina E."/>
            <person name="Tsygankova S."/>
            <person name="Khrameeva E."/>
            <person name="Chekanov N."/>
            <person name="Fan G."/>
            <person name="Xiao A."/>
            <person name="Zhang H."/>
            <person name="Xu X."/>
            <person name="Yang H."/>
            <person name="Solovyev V."/>
            <person name="Lee S.M."/>
            <person name="Liu X."/>
            <person name="Afonnikov D.A."/>
            <person name="Skryabin K.G."/>
        </authorList>
    </citation>
    <scope>NUCLEOTIDE SEQUENCE [LARGE SCALE GENOMIC DNA]</scope>
    <source>
        <strain evidence="2">AK-0245</strain>
        <tissue evidence="2">Whole organism</tissue>
    </source>
</reference>
<evidence type="ECO:0000256" key="1">
    <source>
        <dbReference type="SAM" id="MobiDB-lite"/>
    </source>
</evidence>
<organism evidence="2 3">
    <name type="scientific">Opisthorchis felineus</name>
    <dbReference type="NCBI Taxonomy" id="147828"/>
    <lineage>
        <taxon>Eukaryota</taxon>
        <taxon>Metazoa</taxon>
        <taxon>Spiralia</taxon>
        <taxon>Lophotrochozoa</taxon>
        <taxon>Platyhelminthes</taxon>
        <taxon>Trematoda</taxon>
        <taxon>Digenea</taxon>
        <taxon>Opisthorchiida</taxon>
        <taxon>Opisthorchiata</taxon>
        <taxon>Opisthorchiidae</taxon>
        <taxon>Opisthorchis</taxon>
    </lineage>
</organism>
<accession>A0A4S2LDQ6</accession>
<sequence length="248" mass="27804">MIVLDPPDSVGLIRIPSPICVTVFILHTLRCCHLSRRCRSDQCFPCISCSSRQEVLKSTPSKSEPERSNLEDTLHEFAQKLEHIGSSLEALTASKKPIPRISSTMRKRTKPDTTSSELPNSLNPLTSLNQVPGSPAKTNPSAVVRRPTSEPDLHFQHKLDRTINRVLARVNRQKSVSSITDLENKFKMELNQLDIPVEVGMDIVENELLTSSAITESERKKKRKRDRGRNSDSFGDSFQSPVELDSDC</sequence>
<feature type="region of interest" description="Disordered" evidence="1">
    <location>
        <begin position="213"/>
        <end position="248"/>
    </location>
</feature>
<feature type="compositionally biased region" description="Polar residues" evidence="1">
    <location>
        <begin position="231"/>
        <end position="240"/>
    </location>
</feature>
<evidence type="ECO:0000313" key="3">
    <source>
        <dbReference type="Proteomes" id="UP000308267"/>
    </source>
</evidence>
<dbReference type="EMBL" id="SJOL01007889">
    <property type="protein sequence ID" value="TGZ61612.1"/>
    <property type="molecule type" value="Genomic_DNA"/>
</dbReference>
<dbReference type="AlphaFoldDB" id="A0A4S2LDQ6"/>
<evidence type="ECO:0000313" key="2">
    <source>
        <dbReference type="EMBL" id="TGZ61612.1"/>
    </source>
</evidence>
<dbReference type="OrthoDB" id="6244963at2759"/>
<dbReference type="Proteomes" id="UP000308267">
    <property type="component" value="Unassembled WGS sequence"/>
</dbReference>
<comment type="caution">
    <text evidence="2">The sequence shown here is derived from an EMBL/GenBank/DDBJ whole genome shotgun (WGS) entry which is preliminary data.</text>
</comment>
<protein>
    <submittedName>
        <fullName evidence="2">Uncharacterized protein</fullName>
    </submittedName>
</protein>
<gene>
    <name evidence="2" type="ORF">CRM22_007913</name>
</gene>
<keyword evidence="3" id="KW-1185">Reference proteome</keyword>
<feature type="compositionally biased region" description="Polar residues" evidence="1">
    <location>
        <begin position="130"/>
        <end position="141"/>
    </location>
</feature>
<proteinExistence type="predicted"/>
<name>A0A4S2LDQ6_OPIFE</name>
<feature type="compositionally biased region" description="Low complexity" evidence="1">
    <location>
        <begin position="114"/>
        <end position="129"/>
    </location>
</feature>
<feature type="region of interest" description="Disordered" evidence="1">
    <location>
        <begin position="95"/>
        <end position="149"/>
    </location>
</feature>